<sequence length="683" mass="74568">MSRSKPVWHPSRTEMERTRLFRFMQQQGFDDYEAFLRRSAGDPAWFWDAVVRDMGIVWERGYDEVMDLAAGSSRPSWFVGGRLNAAVNAVDRWLRDPAAADRDAIVWEGEDEAVRSFTYRELAEQANRAARGLRRLGVGIGDRVALYMPMLPETVIALLALAKLGAINIPIYSGYAADAVAKRMAGAGCKLLLTADGYYRRGTIVPMKAEADLAADAAPSVGRTVVVRRLGDPIPWRPERDVDWTAMTQGEDGGTLEAAPMSGGDPLDAGPMKNGDSLDTVPMTSDDPLMILYTSGTTGAPKGIVHTHSGFPLKAAFDAGYVMDVRPGSVMLWVTDMGWMMGPFLVYGTLLNGAAMVLLEGAPDYPGPGRLFGLVQKHRITHLGISPTLIRALMKHGEACFRDCDLSTLRVFGSTGEPWNPEPWLWLFRDVGRGRVPIVNYSGGTEISGGILGNVLLKPIAPAGFNSPIPGMDADVFSPEGRPVTDEVGELVLKRPWVGMANGFWQDPQRYEAAYWSRWPDVWVHGDWVRRDEAGFWYITGRSDDTLNVAGKRIGPAEMESLLVEHPAVAEAAVIGVPDAVKGEAAVAFVVANRPLPDAEQTDALTTALYAWLAGRLGKAFKPKAIHALDALPRTRNAKVMRRVIRAAYLATDPGDLSALENPEAVEAIRRLSGMRGEENGRV</sequence>
<dbReference type="InterPro" id="IPR045851">
    <property type="entry name" value="AMP-bd_C_sf"/>
</dbReference>
<feature type="domain" description="Acetyl-coenzyme A synthetase N-terminal" evidence="9">
    <location>
        <begin position="32"/>
        <end position="89"/>
    </location>
</feature>
<dbReference type="InterPro" id="IPR042099">
    <property type="entry name" value="ANL_N_sf"/>
</dbReference>
<dbReference type="GO" id="GO:0003987">
    <property type="term" value="F:acetate-CoA ligase activity"/>
    <property type="evidence" value="ECO:0007669"/>
    <property type="project" value="UniProtKB-EC"/>
</dbReference>
<keyword evidence="3" id="KW-0436">Ligase</keyword>
<evidence type="ECO:0000256" key="6">
    <source>
        <dbReference type="ARBA" id="ARBA00022990"/>
    </source>
</evidence>
<keyword evidence="6" id="KW-0007">Acetylation</keyword>
<dbReference type="InterPro" id="IPR020845">
    <property type="entry name" value="AMP-binding_CS"/>
</dbReference>
<dbReference type="KEGG" id="plyc:GXP70_13705"/>
<proteinExistence type="inferred from homology"/>
<dbReference type="Pfam" id="PF00501">
    <property type="entry name" value="AMP-binding"/>
    <property type="match status" value="1"/>
</dbReference>
<dbReference type="Pfam" id="PF13193">
    <property type="entry name" value="AMP-binding_C"/>
    <property type="match status" value="1"/>
</dbReference>
<reference evidence="10 11" key="1">
    <citation type="submission" date="2020-01" db="EMBL/GenBank/DDBJ databases">
        <title>Paenibacillus sp. nov., isolated from tomato rhizosphere.</title>
        <authorList>
            <person name="Weon H.-Y."/>
            <person name="Lee S.A."/>
        </authorList>
    </citation>
    <scope>NUCLEOTIDE SEQUENCE [LARGE SCALE GENOMIC DNA]</scope>
    <source>
        <strain evidence="10 11">12200R-189</strain>
    </source>
</reference>
<evidence type="ECO:0000256" key="4">
    <source>
        <dbReference type="ARBA" id="ARBA00022741"/>
    </source>
</evidence>
<evidence type="ECO:0000313" key="11">
    <source>
        <dbReference type="Proteomes" id="UP000476064"/>
    </source>
</evidence>
<dbReference type="GO" id="GO:0006085">
    <property type="term" value="P:acetyl-CoA biosynthetic process"/>
    <property type="evidence" value="ECO:0007669"/>
    <property type="project" value="TreeGrafter"/>
</dbReference>
<name>A0A6C0G839_9BACL</name>
<evidence type="ECO:0000256" key="3">
    <source>
        <dbReference type="ARBA" id="ARBA00022598"/>
    </source>
</evidence>
<keyword evidence="4" id="KW-0547">Nucleotide-binding</keyword>
<organism evidence="10 11">
    <name type="scientific">Paenibacillus lycopersici</name>
    <dbReference type="NCBI Taxonomy" id="2704462"/>
    <lineage>
        <taxon>Bacteria</taxon>
        <taxon>Bacillati</taxon>
        <taxon>Bacillota</taxon>
        <taxon>Bacilli</taxon>
        <taxon>Bacillales</taxon>
        <taxon>Paenibacillaceae</taxon>
        <taxon>Paenibacillus</taxon>
    </lineage>
</organism>
<dbReference type="SUPFAM" id="SSF56801">
    <property type="entry name" value="Acetyl-CoA synthetase-like"/>
    <property type="match status" value="1"/>
</dbReference>
<dbReference type="PANTHER" id="PTHR24095">
    <property type="entry name" value="ACETYL-COENZYME A SYNTHETASE"/>
    <property type="match status" value="1"/>
</dbReference>
<keyword evidence="11" id="KW-1185">Reference proteome</keyword>
<comment type="similarity">
    <text evidence="1">Belongs to the ATP-dependent AMP-binding enzyme family.</text>
</comment>
<dbReference type="GO" id="GO:0005524">
    <property type="term" value="F:ATP binding"/>
    <property type="evidence" value="ECO:0007669"/>
    <property type="project" value="UniProtKB-KW"/>
</dbReference>
<dbReference type="Gene3D" id="3.40.50.12780">
    <property type="entry name" value="N-terminal domain of ligase-like"/>
    <property type="match status" value="1"/>
</dbReference>
<evidence type="ECO:0000259" key="7">
    <source>
        <dbReference type="Pfam" id="PF00501"/>
    </source>
</evidence>
<feature type="domain" description="AMP-binding enzyme C-terminal" evidence="8">
    <location>
        <begin position="558"/>
        <end position="639"/>
    </location>
</feature>
<gene>
    <name evidence="10" type="ORF">GXP70_13705</name>
</gene>
<dbReference type="InterPro" id="IPR025110">
    <property type="entry name" value="AMP-bd_C"/>
</dbReference>
<evidence type="ECO:0000256" key="2">
    <source>
        <dbReference type="ARBA" id="ARBA00013275"/>
    </source>
</evidence>
<dbReference type="Proteomes" id="UP000476064">
    <property type="component" value="Chromosome"/>
</dbReference>
<evidence type="ECO:0000259" key="8">
    <source>
        <dbReference type="Pfam" id="PF13193"/>
    </source>
</evidence>
<dbReference type="RefSeq" id="WP_162360466.1">
    <property type="nucleotide sequence ID" value="NZ_CP048209.1"/>
</dbReference>
<dbReference type="Gene3D" id="3.30.300.30">
    <property type="match status" value="1"/>
</dbReference>
<accession>A0A6C0G839</accession>
<dbReference type="PANTHER" id="PTHR24095:SF14">
    <property type="entry name" value="ACETYL-COENZYME A SYNTHETASE 1"/>
    <property type="match status" value="1"/>
</dbReference>
<dbReference type="EMBL" id="CP048209">
    <property type="protein sequence ID" value="QHT63910.1"/>
    <property type="molecule type" value="Genomic_DNA"/>
</dbReference>
<evidence type="ECO:0000256" key="5">
    <source>
        <dbReference type="ARBA" id="ARBA00022840"/>
    </source>
</evidence>
<dbReference type="InterPro" id="IPR000873">
    <property type="entry name" value="AMP-dep_synth/lig_dom"/>
</dbReference>
<keyword evidence="5" id="KW-0067">ATP-binding</keyword>
<dbReference type="InterPro" id="IPR032387">
    <property type="entry name" value="ACAS_N"/>
</dbReference>
<protein>
    <recommendedName>
        <fullName evidence="2">acetate--CoA ligase</fullName>
        <ecNumber evidence="2">6.2.1.1</ecNumber>
    </recommendedName>
</protein>
<evidence type="ECO:0000256" key="1">
    <source>
        <dbReference type="ARBA" id="ARBA00006432"/>
    </source>
</evidence>
<dbReference type="EC" id="6.2.1.1" evidence="2"/>
<evidence type="ECO:0000259" key="9">
    <source>
        <dbReference type="Pfam" id="PF16177"/>
    </source>
</evidence>
<dbReference type="AlphaFoldDB" id="A0A6C0G839"/>
<dbReference type="PROSITE" id="PS00455">
    <property type="entry name" value="AMP_BINDING"/>
    <property type="match status" value="1"/>
</dbReference>
<feature type="domain" description="AMP-dependent synthetase/ligase" evidence="7">
    <location>
        <begin position="100"/>
        <end position="505"/>
    </location>
</feature>
<dbReference type="Pfam" id="PF16177">
    <property type="entry name" value="ACAS_N"/>
    <property type="match status" value="1"/>
</dbReference>
<evidence type="ECO:0000313" key="10">
    <source>
        <dbReference type="EMBL" id="QHT63910.1"/>
    </source>
</evidence>